<name>A0A2P1JUI8_9CAUD</name>
<reference evidence="3" key="1">
    <citation type="submission" date="2018-02" db="EMBL/GenBank/DDBJ databases">
        <authorList>
            <person name="Cohen D.B."/>
            <person name="Kent A.D."/>
        </authorList>
    </citation>
    <scope>NUCLEOTIDE SEQUENCE [LARGE SCALE GENOMIC DNA]</scope>
</reference>
<evidence type="ECO:0000313" key="3">
    <source>
        <dbReference type="Proteomes" id="UP000241367"/>
    </source>
</evidence>
<keyword evidence="3" id="KW-1185">Reference proteome</keyword>
<sequence length="303" mass="34446">MDNEQGLFYISEFSEVTNFEEKQLDELGVVKEAELFSTGTHRGTDYTVEDLNTLASNFSVDERVPIQLDHSESVRDTVGFLEEAKVVGDKLMGKVRIIDEFTQERIDKKLMGKVSISFYIQYNEEEDRISPHKLREVSLVAFPQVKSAQLFCENGYVSYNTKEKEAKPMAKENTQFQLTPEQLAQFEEVGNLIEKYNELQAQVATLNAEKVNFKAQTIASQVEKFQEDNKIVPAQADALTALLTSLSEEQVGLFNAFMNDTQSIDLGERGEIETPDNADKRTQEQKDFDAFYEQHEAKYGASL</sequence>
<feature type="coiled-coil region" evidence="1">
    <location>
        <begin position="189"/>
        <end position="216"/>
    </location>
</feature>
<evidence type="ECO:0000313" key="2">
    <source>
        <dbReference type="EMBL" id="AVO23018.1"/>
    </source>
</evidence>
<evidence type="ECO:0000256" key="1">
    <source>
        <dbReference type="SAM" id="Coils"/>
    </source>
</evidence>
<organism evidence="2 3">
    <name type="scientific">Bacillus phage Anath</name>
    <dbReference type="NCBI Taxonomy" id="2108114"/>
    <lineage>
        <taxon>Viruses</taxon>
        <taxon>Duplodnaviria</taxon>
        <taxon>Heunggongvirae</taxon>
        <taxon>Uroviricota</taxon>
        <taxon>Caudoviricetes</taxon>
        <taxon>Ehrlichviridae</taxon>
        <taxon>Anathvirus</taxon>
        <taxon>Anathvirus anath</taxon>
    </lineage>
</organism>
<accession>A0A2P1JUI8</accession>
<proteinExistence type="predicted"/>
<protein>
    <submittedName>
        <fullName evidence="2">Uncharacterized protein</fullName>
    </submittedName>
</protein>
<keyword evidence="1" id="KW-0175">Coiled coil</keyword>
<dbReference type="Proteomes" id="UP000241367">
    <property type="component" value="Segment"/>
</dbReference>
<dbReference type="EMBL" id="MG983742">
    <property type="protein sequence ID" value="AVO23018.1"/>
    <property type="molecule type" value="Genomic_DNA"/>
</dbReference>